<feature type="region of interest" description="Disordered" evidence="9">
    <location>
        <begin position="353"/>
        <end position="397"/>
    </location>
</feature>
<reference evidence="11 12" key="1">
    <citation type="journal article" date="2018" name="Sci. Rep.">
        <title>Raphidocelis subcapitata (=Pseudokirchneriella subcapitata) provides an insight into genome evolution and environmental adaptations in the Sphaeropleales.</title>
        <authorList>
            <person name="Suzuki S."/>
            <person name="Yamaguchi H."/>
            <person name="Nakajima N."/>
            <person name="Kawachi M."/>
        </authorList>
    </citation>
    <scope>NUCLEOTIDE SEQUENCE [LARGE SCALE GENOMIC DNA]</scope>
    <source>
        <strain evidence="11 12">NIES-35</strain>
    </source>
</reference>
<comment type="function">
    <text evidence="7">Transcriptional regulator that specifically binds 5'-GATA-3' or 5'-GAT-3' motifs within gene promoters.</text>
</comment>
<proteinExistence type="inferred from homology"/>
<dbReference type="GO" id="GO:0006355">
    <property type="term" value="P:regulation of DNA-templated transcription"/>
    <property type="evidence" value="ECO:0007669"/>
    <property type="project" value="InterPro"/>
</dbReference>
<gene>
    <name evidence="11" type="ORF">Rsub_09891</name>
</gene>
<dbReference type="GO" id="GO:0043565">
    <property type="term" value="F:sequence-specific DNA binding"/>
    <property type="evidence" value="ECO:0007669"/>
    <property type="project" value="InterPro"/>
</dbReference>
<dbReference type="Pfam" id="PF00320">
    <property type="entry name" value="GATA"/>
    <property type="match status" value="1"/>
</dbReference>
<evidence type="ECO:0000256" key="8">
    <source>
        <dbReference type="PROSITE-ProRule" id="PRU00094"/>
    </source>
</evidence>
<dbReference type="InterPro" id="IPR000679">
    <property type="entry name" value="Znf_GATA"/>
</dbReference>
<evidence type="ECO:0000256" key="9">
    <source>
        <dbReference type="SAM" id="MobiDB-lite"/>
    </source>
</evidence>
<evidence type="ECO:0000313" key="11">
    <source>
        <dbReference type="EMBL" id="GBF96886.1"/>
    </source>
</evidence>
<feature type="region of interest" description="Disordered" evidence="9">
    <location>
        <begin position="51"/>
        <end position="75"/>
    </location>
</feature>
<keyword evidence="1" id="KW-0479">Metal-binding</keyword>
<keyword evidence="3" id="KW-0862">Zinc</keyword>
<evidence type="ECO:0000256" key="2">
    <source>
        <dbReference type="ARBA" id="ARBA00022771"/>
    </source>
</evidence>
<comment type="similarity">
    <text evidence="6">Belongs to the type IV zinc-finger family. Class B subfamily.</text>
</comment>
<keyword evidence="2 8" id="KW-0863">Zinc-finger</keyword>
<dbReference type="SMART" id="SM00401">
    <property type="entry name" value="ZnF_GATA"/>
    <property type="match status" value="1"/>
</dbReference>
<dbReference type="PROSITE" id="PS50114">
    <property type="entry name" value="GATA_ZN_FINGER_2"/>
    <property type="match status" value="1"/>
</dbReference>
<keyword evidence="4" id="KW-0805">Transcription regulation</keyword>
<dbReference type="SUPFAM" id="SSF57716">
    <property type="entry name" value="Glucocorticoid receptor-like (DNA-binding domain)"/>
    <property type="match status" value="1"/>
</dbReference>
<feature type="region of interest" description="Disordered" evidence="9">
    <location>
        <begin position="440"/>
        <end position="478"/>
    </location>
</feature>
<evidence type="ECO:0000256" key="1">
    <source>
        <dbReference type="ARBA" id="ARBA00022723"/>
    </source>
</evidence>
<feature type="compositionally biased region" description="Basic residues" evidence="9">
    <location>
        <begin position="370"/>
        <end position="390"/>
    </location>
</feature>
<organism evidence="11 12">
    <name type="scientific">Raphidocelis subcapitata</name>
    <dbReference type="NCBI Taxonomy" id="307507"/>
    <lineage>
        <taxon>Eukaryota</taxon>
        <taxon>Viridiplantae</taxon>
        <taxon>Chlorophyta</taxon>
        <taxon>core chlorophytes</taxon>
        <taxon>Chlorophyceae</taxon>
        <taxon>CS clade</taxon>
        <taxon>Sphaeropleales</taxon>
        <taxon>Selenastraceae</taxon>
        <taxon>Raphidocelis</taxon>
    </lineage>
</organism>
<accession>A0A2V0PAK7</accession>
<feature type="compositionally biased region" description="Low complexity" evidence="9">
    <location>
        <begin position="279"/>
        <end position="288"/>
    </location>
</feature>
<feature type="region of interest" description="Disordered" evidence="9">
    <location>
        <begin position="184"/>
        <end position="206"/>
    </location>
</feature>
<name>A0A2V0PAK7_9CHLO</name>
<feature type="region of interest" description="Disordered" evidence="9">
    <location>
        <begin position="271"/>
        <end position="334"/>
    </location>
</feature>
<feature type="domain" description="GATA-type" evidence="10">
    <location>
        <begin position="398"/>
        <end position="434"/>
    </location>
</feature>
<dbReference type="Gene3D" id="3.30.50.10">
    <property type="entry name" value="Erythroid Transcription Factor GATA-1, subunit A"/>
    <property type="match status" value="1"/>
</dbReference>
<evidence type="ECO:0000259" key="10">
    <source>
        <dbReference type="PROSITE" id="PS50114"/>
    </source>
</evidence>
<keyword evidence="5" id="KW-0804">Transcription</keyword>
<sequence length="478" mass="47472">MDTSSLIGHALQGGGLAALCDFEPCTFDASAGLNADSFAPDALPGARWPPEAGGIAAPHQGRGPPHLAAAGAGAGAAGAGAHPPPCVPLAPLAVVTPSPLASVPPAASGPTDWGWPTQHQLQAAAAQRQPRALTNAARELLFQEAEAIAGSLVLCEPGGSAGAFGRAASPELLAAYWAAPAAQPPAPSAHAPRLPSLQQRAGAQAHAGGGAAAGAAVWCGNEASSSSTSSVTAEEALAAAAAPGGPHAGFGGAASAAALAAGLSLSPSIASRVRTPTKRGGAAAAPELRAPRADQRPRPRGGQRRAQPQMAAPAAQPAGGAGAGLCGPSPGEGEAVEGAQAAAAAAVAGCGAPQQGAPCSAAGRGAPKAPLKRRAPHHWKGPRAPKRRPPIKLPARNPGRSLRCGNCGTAVTPQWRRGPDGPKTLCNSCGVRYQRGLPLWITDGQEQQQPEQPGQQGQQLEQQEELGMQEQGLEQQQR</sequence>
<dbReference type="PANTHER" id="PTHR47172:SF24">
    <property type="entry name" value="GATA ZINC FINGER DOMAIN-CONTAINING PROTEIN 14-RELATED"/>
    <property type="match status" value="1"/>
</dbReference>
<evidence type="ECO:0000313" key="12">
    <source>
        <dbReference type="Proteomes" id="UP000247498"/>
    </source>
</evidence>
<dbReference type="PANTHER" id="PTHR47172">
    <property type="entry name" value="OS01G0976800 PROTEIN"/>
    <property type="match status" value="1"/>
</dbReference>
<dbReference type="CDD" id="cd00202">
    <property type="entry name" value="ZnF_GATA"/>
    <property type="match status" value="1"/>
</dbReference>
<evidence type="ECO:0000256" key="6">
    <source>
        <dbReference type="ARBA" id="ARBA00024019"/>
    </source>
</evidence>
<evidence type="ECO:0000256" key="3">
    <source>
        <dbReference type="ARBA" id="ARBA00022833"/>
    </source>
</evidence>
<dbReference type="EMBL" id="BDRX01000088">
    <property type="protein sequence ID" value="GBF96886.1"/>
    <property type="molecule type" value="Genomic_DNA"/>
</dbReference>
<feature type="compositionally biased region" description="Low complexity" evidence="9">
    <location>
        <begin position="304"/>
        <end position="318"/>
    </location>
</feature>
<evidence type="ECO:0000256" key="4">
    <source>
        <dbReference type="ARBA" id="ARBA00023015"/>
    </source>
</evidence>
<protein>
    <recommendedName>
        <fullName evidence="10">GATA-type domain-containing protein</fullName>
    </recommendedName>
</protein>
<dbReference type="OrthoDB" id="544569at2759"/>
<evidence type="ECO:0000256" key="7">
    <source>
        <dbReference type="ARBA" id="ARBA00037539"/>
    </source>
</evidence>
<dbReference type="PROSITE" id="PS00344">
    <property type="entry name" value="GATA_ZN_FINGER_1"/>
    <property type="match status" value="1"/>
</dbReference>
<dbReference type="GO" id="GO:0008270">
    <property type="term" value="F:zinc ion binding"/>
    <property type="evidence" value="ECO:0007669"/>
    <property type="project" value="UniProtKB-KW"/>
</dbReference>
<dbReference type="STRING" id="307507.A0A2V0PAK7"/>
<dbReference type="Proteomes" id="UP000247498">
    <property type="component" value="Unassembled WGS sequence"/>
</dbReference>
<dbReference type="InParanoid" id="A0A2V0PAK7"/>
<keyword evidence="12" id="KW-1185">Reference proteome</keyword>
<comment type="caution">
    <text evidence="11">The sequence shown here is derived from an EMBL/GenBank/DDBJ whole genome shotgun (WGS) entry which is preliminary data.</text>
</comment>
<dbReference type="AlphaFoldDB" id="A0A2V0PAK7"/>
<evidence type="ECO:0000256" key="5">
    <source>
        <dbReference type="ARBA" id="ARBA00023163"/>
    </source>
</evidence>
<feature type="compositionally biased region" description="Low complexity" evidence="9">
    <location>
        <begin position="444"/>
        <end position="478"/>
    </location>
</feature>
<dbReference type="InterPro" id="IPR013088">
    <property type="entry name" value="Znf_NHR/GATA"/>
</dbReference>